<evidence type="ECO:0000313" key="1">
    <source>
        <dbReference type="Proteomes" id="UP000095280"/>
    </source>
</evidence>
<dbReference type="Proteomes" id="UP000095280">
    <property type="component" value="Unplaced"/>
</dbReference>
<name>A0A1I8HK64_9PLAT</name>
<reference evidence="2" key="1">
    <citation type="submission" date="2016-11" db="UniProtKB">
        <authorList>
            <consortium name="WormBaseParasite"/>
        </authorList>
    </citation>
    <scope>IDENTIFICATION</scope>
</reference>
<organism evidence="1 2">
    <name type="scientific">Macrostomum lignano</name>
    <dbReference type="NCBI Taxonomy" id="282301"/>
    <lineage>
        <taxon>Eukaryota</taxon>
        <taxon>Metazoa</taxon>
        <taxon>Spiralia</taxon>
        <taxon>Lophotrochozoa</taxon>
        <taxon>Platyhelminthes</taxon>
        <taxon>Rhabditophora</taxon>
        <taxon>Macrostomorpha</taxon>
        <taxon>Macrostomida</taxon>
        <taxon>Macrostomidae</taxon>
        <taxon>Macrostomum</taxon>
    </lineage>
</organism>
<dbReference type="WBParaSite" id="maker-uti_cns_0006476-snap-gene-0.5-mRNA-1">
    <property type="protein sequence ID" value="maker-uti_cns_0006476-snap-gene-0.5-mRNA-1"/>
    <property type="gene ID" value="maker-uti_cns_0006476-snap-gene-0.5"/>
</dbReference>
<evidence type="ECO:0000313" key="2">
    <source>
        <dbReference type="WBParaSite" id="maker-uti_cns_0006476-snap-gene-0.5-mRNA-1"/>
    </source>
</evidence>
<proteinExistence type="predicted"/>
<sequence length="70" mass="7582">VLPVTSDSEPPAAVALVAPDPHLSIILSRASQLRTSLELTTARASLRKSPKATDRFEDALDNRTLMLMPK</sequence>
<protein>
    <submittedName>
        <fullName evidence="2">DUF4140 domain-containing protein</fullName>
    </submittedName>
</protein>
<accession>A0A1I8HK64</accession>
<keyword evidence="1" id="KW-1185">Reference proteome</keyword>
<dbReference type="AlphaFoldDB" id="A0A1I8HK64"/>